<name>A0AAX3SZ43_SPICI</name>
<protein>
    <recommendedName>
        <fullName evidence="3">Lipoprotein</fullName>
    </recommendedName>
</protein>
<reference evidence="1 2" key="1">
    <citation type="submission" date="2022-04" db="EMBL/GenBank/DDBJ databases">
        <title>Whole genome of Spiroplasma citri.</title>
        <authorList>
            <person name="Khanchezar A."/>
            <person name="Izadpanah K."/>
            <person name="Taghavi M."/>
            <person name="Ghorbani A."/>
            <person name="Beven L."/>
        </authorList>
    </citation>
    <scope>NUCLEOTIDE SEQUENCE [LARGE SCALE GENOMIC DNA]</scope>
    <source>
        <strain evidence="1 2">D4</strain>
    </source>
</reference>
<keyword evidence="2" id="KW-1185">Reference proteome</keyword>
<dbReference type="AlphaFoldDB" id="A0AAX3SZ43"/>
<dbReference type="RefSeq" id="WP_277938810.1">
    <property type="nucleotide sequence ID" value="NZ_CP096246.1"/>
</dbReference>
<evidence type="ECO:0000313" key="2">
    <source>
        <dbReference type="Proteomes" id="UP001214629"/>
    </source>
</evidence>
<evidence type="ECO:0008006" key="3">
    <source>
        <dbReference type="Google" id="ProtNLM"/>
    </source>
</evidence>
<dbReference type="Proteomes" id="UP001214629">
    <property type="component" value="Chromosome"/>
</dbReference>
<evidence type="ECO:0000313" key="1">
    <source>
        <dbReference type="EMBL" id="WFG96503.1"/>
    </source>
</evidence>
<proteinExistence type="predicted"/>
<organism evidence="1 2">
    <name type="scientific">Spiroplasma citri</name>
    <dbReference type="NCBI Taxonomy" id="2133"/>
    <lineage>
        <taxon>Bacteria</taxon>
        <taxon>Bacillati</taxon>
        <taxon>Mycoplasmatota</taxon>
        <taxon>Mollicutes</taxon>
        <taxon>Entomoplasmatales</taxon>
        <taxon>Spiroplasmataceae</taxon>
        <taxon>Spiroplasma</taxon>
    </lineage>
</organism>
<sequence>MKKLFIIFSVVGLFITGITSKITSCRMIKYRDANYSNSNLQNDMLIWMKIASDVSNEITNYDNDGNIKNSNEFPELNQFYNLVNQHNKSFVLDRSNAQINLGLRKFQNEFKEIFQKLTVKISETYQNYFNTLEKKPLYRLEEEDKFTTA</sequence>
<accession>A0AAX3SZ43</accession>
<gene>
    <name evidence="1" type="ORF">M0C40_00350</name>
</gene>
<dbReference type="EMBL" id="CP096246">
    <property type="protein sequence ID" value="WFG96503.1"/>
    <property type="molecule type" value="Genomic_DNA"/>
</dbReference>